<sequence>MALLFCCKCRWRPDGTSTPATQDVVLQPIPALDLPTEQQHQQESEPTHKHSVIGLSDTVWSLPKDNSSLETGSVIHQPVSDDSDTDNDQSRAANKSNTSFGVVCNKLIQSISHNASHDQPSLASLGNSEEEIARRAELKRIMRQRIRDELDSDETDNHIENKPTHSIRCIASVVNLALPSAGPRDTIEFGVKRSSSLRAQATRIETGQLGQNVSRDLHTPQSTEETTTIPERALPGMLDGKNNLKGDADGLVSSAAHFSTQMPVTERLDLAHSQKYFQLSNSASPLDRILGPDSSFNSRHASSGDGHSALGVWLIAQGLRSRDNSTLFFDDEEEDEGEDEETEAPGEAEYTKQYANSLEREKPAPLSELHEPSGNRDMLVSYESAIIDNASNEMQLKSRFHSNSQKKHQEVSTSPGELSWGLAVTTLFNSSTDNTSSDYPSKFQSSPARSQHNLYKLDPQDLESMELSPFRWRSQDSSQDQGNDHHSRPFIMSTSQPRSLSYGNIHTAQNPAQVAHDAASFNQSESASFLQREVELRTIERRFSQALTHKKPEKKVPTRFREEFARSAPQPLDRSYFKSKIHLTIPNHFRTKSENFGDRQNATIASITRAQNSLLAALEKPKRHEREASDRSRRHSNLSIRPHMNRLPSEDYRKSSPERQESATDLWQRAIRLEAERRRSSSNHLSTPNPGQGSPSSNRTLNEITAAPNSTSSVSNMGREVSQLTPTTDEMSSPSNSKWLIERWVTQMRPKTANAIEYAGSRTSARQVGPPKSWSRFSSHNREERNKNAAANDIVYSRDFAVKRVTSEGQIRWATDMAPNEEKRRAGTLPRSFSTKFGELVKSKMSKMIPSKRIRRIQSQLPIAERVASSTIHMEYPEMGIRPSGSGYTELQVLSREIGNMKGENHVQMAERGLSKPQSSKSLGDRVVALMHEATRLRHSKHDDTHSNESTEYPVVPPTPSLIRESITATDVFVTPKSRFSDDATKEEKESGSEVHSVMMEEQETQPTLT</sequence>
<proteinExistence type="predicted"/>
<feature type="compositionally biased region" description="Polar residues" evidence="1">
    <location>
        <begin position="210"/>
        <end position="229"/>
    </location>
</feature>
<evidence type="ECO:0000313" key="2">
    <source>
        <dbReference type="EMBL" id="KAJ4269617.1"/>
    </source>
</evidence>
<feature type="region of interest" description="Disordered" evidence="1">
    <location>
        <begin position="472"/>
        <end position="496"/>
    </location>
</feature>
<feature type="region of interest" description="Disordered" evidence="1">
    <location>
        <begin position="69"/>
        <end position="94"/>
    </location>
</feature>
<feature type="compositionally biased region" description="Basic and acidic residues" evidence="1">
    <location>
        <begin position="979"/>
        <end position="993"/>
    </location>
</feature>
<feature type="region of interest" description="Disordered" evidence="1">
    <location>
        <begin position="431"/>
        <end position="454"/>
    </location>
</feature>
<reference evidence="2" key="1">
    <citation type="submission" date="2022-09" db="EMBL/GenBank/DDBJ databases">
        <title>Fusarium specimens isolated from Avocado Roots.</title>
        <authorList>
            <person name="Stajich J."/>
            <person name="Roper C."/>
            <person name="Heimlech-Rivalta G."/>
        </authorList>
    </citation>
    <scope>NUCLEOTIDE SEQUENCE</scope>
    <source>
        <strain evidence="2">CF00136</strain>
    </source>
</reference>
<feature type="region of interest" description="Disordered" evidence="1">
    <location>
        <begin position="760"/>
        <end position="786"/>
    </location>
</feature>
<feature type="compositionally biased region" description="Basic and acidic residues" evidence="1">
    <location>
        <begin position="619"/>
        <end position="631"/>
    </location>
</feature>
<feature type="compositionally biased region" description="Acidic residues" evidence="1">
    <location>
        <begin position="329"/>
        <end position="346"/>
    </location>
</feature>
<evidence type="ECO:0000313" key="3">
    <source>
        <dbReference type="Proteomes" id="UP001152049"/>
    </source>
</evidence>
<accession>A0A9W8VLE1</accession>
<feature type="compositionally biased region" description="Basic and acidic residues" evidence="1">
    <location>
        <begin position="648"/>
        <end position="662"/>
    </location>
</feature>
<name>A0A9W8VLE1_9HYPO</name>
<feature type="compositionally biased region" description="Polar residues" evidence="1">
    <location>
        <begin position="682"/>
        <end position="720"/>
    </location>
</feature>
<feature type="region of interest" description="Disordered" evidence="1">
    <location>
        <begin position="939"/>
        <end position="1010"/>
    </location>
</feature>
<feature type="region of interest" description="Disordered" evidence="1">
    <location>
        <begin position="328"/>
        <end position="349"/>
    </location>
</feature>
<feature type="region of interest" description="Disordered" evidence="1">
    <location>
        <begin position="617"/>
        <end position="720"/>
    </location>
</feature>
<feature type="compositionally biased region" description="Polar residues" evidence="1">
    <location>
        <begin position="431"/>
        <end position="453"/>
    </location>
</feature>
<protein>
    <submittedName>
        <fullName evidence="2">Uncharacterized protein</fullName>
    </submittedName>
</protein>
<dbReference type="Proteomes" id="UP001152049">
    <property type="component" value="Unassembled WGS sequence"/>
</dbReference>
<comment type="caution">
    <text evidence="2">The sequence shown here is derived from an EMBL/GenBank/DDBJ whole genome shotgun (WGS) entry which is preliminary data.</text>
</comment>
<dbReference type="OrthoDB" id="3437384at2759"/>
<dbReference type="EMBL" id="JAOQAZ010000002">
    <property type="protein sequence ID" value="KAJ4269617.1"/>
    <property type="molecule type" value="Genomic_DNA"/>
</dbReference>
<organism evidence="2 3">
    <name type="scientific">Fusarium torreyae</name>
    <dbReference type="NCBI Taxonomy" id="1237075"/>
    <lineage>
        <taxon>Eukaryota</taxon>
        <taxon>Fungi</taxon>
        <taxon>Dikarya</taxon>
        <taxon>Ascomycota</taxon>
        <taxon>Pezizomycotina</taxon>
        <taxon>Sordariomycetes</taxon>
        <taxon>Hypocreomycetidae</taxon>
        <taxon>Hypocreales</taxon>
        <taxon>Nectriaceae</taxon>
        <taxon>Fusarium</taxon>
    </lineage>
</organism>
<keyword evidence="3" id="KW-1185">Reference proteome</keyword>
<feature type="compositionally biased region" description="Basic and acidic residues" evidence="1">
    <location>
        <begin position="939"/>
        <end position="949"/>
    </location>
</feature>
<dbReference type="AlphaFoldDB" id="A0A9W8VLE1"/>
<feature type="region of interest" description="Disordered" evidence="1">
    <location>
        <begin position="210"/>
        <end position="242"/>
    </location>
</feature>
<gene>
    <name evidence="2" type="ORF">NW762_001285</name>
</gene>
<evidence type="ECO:0000256" key="1">
    <source>
        <dbReference type="SAM" id="MobiDB-lite"/>
    </source>
</evidence>